<keyword evidence="8" id="KW-0418">Kinase</keyword>
<evidence type="ECO:0000259" key="15">
    <source>
        <dbReference type="PROSITE" id="PS50112"/>
    </source>
</evidence>
<keyword evidence="11" id="KW-0902">Two-component regulatory system</keyword>
<evidence type="ECO:0000256" key="9">
    <source>
        <dbReference type="ARBA" id="ARBA00022840"/>
    </source>
</evidence>
<dbReference type="PANTHER" id="PTHR42878">
    <property type="entry name" value="TWO-COMPONENT HISTIDINE KINASE"/>
    <property type="match status" value="1"/>
</dbReference>
<dbReference type="Gene3D" id="3.30.450.20">
    <property type="entry name" value="PAS domain"/>
    <property type="match status" value="1"/>
</dbReference>
<dbReference type="CDD" id="cd06225">
    <property type="entry name" value="HAMP"/>
    <property type="match status" value="1"/>
</dbReference>
<evidence type="ECO:0000256" key="2">
    <source>
        <dbReference type="ARBA" id="ARBA00004141"/>
    </source>
</evidence>
<dbReference type="Pfam" id="PF00672">
    <property type="entry name" value="HAMP"/>
    <property type="match status" value="1"/>
</dbReference>
<protein>
    <recommendedName>
        <fullName evidence="3">histidine kinase</fullName>
        <ecNumber evidence="3">2.7.13.3</ecNumber>
    </recommendedName>
</protein>
<dbReference type="InterPro" id="IPR004358">
    <property type="entry name" value="Sig_transdc_His_kin-like_C"/>
</dbReference>
<feature type="domain" description="Histidine kinase" evidence="14">
    <location>
        <begin position="362"/>
        <end position="579"/>
    </location>
</feature>
<dbReference type="OrthoDB" id="9813151at2"/>
<feature type="domain" description="HAMP" evidence="16">
    <location>
        <begin position="167"/>
        <end position="219"/>
    </location>
</feature>
<keyword evidence="12 13" id="KW-0472">Membrane</keyword>
<dbReference type="Gene3D" id="1.10.287.130">
    <property type="match status" value="1"/>
</dbReference>
<dbReference type="PROSITE" id="PS50109">
    <property type="entry name" value="HIS_KIN"/>
    <property type="match status" value="1"/>
</dbReference>
<evidence type="ECO:0000256" key="12">
    <source>
        <dbReference type="ARBA" id="ARBA00023136"/>
    </source>
</evidence>
<feature type="domain" description="PAS" evidence="15">
    <location>
        <begin position="228"/>
        <end position="312"/>
    </location>
</feature>
<dbReference type="SUPFAM" id="SSF158472">
    <property type="entry name" value="HAMP domain-like"/>
    <property type="match status" value="1"/>
</dbReference>
<dbReference type="GO" id="GO:0007234">
    <property type="term" value="P:osmosensory signaling via phosphorelay pathway"/>
    <property type="evidence" value="ECO:0007669"/>
    <property type="project" value="TreeGrafter"/>
</dbReference>
<proteinExistence type="predicted"/>
<evidence type="ECO:0000259" key="14">
    <source>
        <dbReference type="PROSITE" id="PS50109"/>
    </source>
</evidence>
<accession>A0A368JHL5</accession>
<dbReference type="GO" id="GO:0006355">
    <property type="term" value="P:regulation of DNA-templated transcription"/>
    <property type="evidence" value="ECO:0007669"/>
    <property type="project" value="InterPro"/>
</dbReference>
<comment type="subcellular location">
    <subcellularLocation>
        <location evidence="2">Membrane</location>
        <topology evidence="2">Multi-pass membrane protein</topology>
    </subcellularLocation>
</comment>
<keyword evidence="7" id="KW-0547">Nucleotide-binding</keyword>
<dbReference type="PROSITE" id="PS50112">
    <property type="entry name" value="PAS"/>
    <property type="match status" value="1"/>
</dbReference>
<evidence type="ECO:0000256" key="3">
    <source>
        <dbReference type="ARBA" id="ARBA00012438"/>
    </source>
</evidence>
<dbReference type="GO" id="GO:0016020">
    <property type="term" value="C:membrane"/>
    <property type="evidence" value="ECO:0007669"/>
    <property type="project" value="UniProtKB-SubCell"/>
</dbReference>
<dbReference type="Gene3D" id="6.10.340.10">
    <property type="match status" value="1"/>
</dbReference>
<evidence type="ECO:0000256" key="13">
    <source>
        <dbReference type="SAM" id="Phobius"/>
    </source>
</evidence>
<dbReference type="PRINTS" id="PR00344">
    <property type="entry name" value="BCTRLSENSOR"/>
</dbReference>
<dbReference type="InterPro" id="IPR003594">
    <property type="entry name" value="HATPase_dom"/>
</dbReference>
<evidence type="ECO:0000256" key="6">
    <source>
        <dbReference type="ARBA" id="ARBA00022692"/>
    </source>
</evidence>
<evidence type="ECO:0000256" key="10">
    <source>
        <dbReference type="ARBA" id="ARBA00022989"/>
    </source>
</evidence>
<comment type="caution">
    <text evidence="17">The sequence shown here is derived from an EMBL/GenBank/DDBJ whole genome shotgun (WGS) entry which is preliminary data.</text>
</comment>
<dbReference type="InterPro" id="IPR036890">
    <property type="entry name" value="HATPase_C_sf"/>
</dbReference>
<evidence type="ECO:0000256" key="7">
    <source>
        <dbReference type="ARBA" id="ARBA00022741"/>
    </source>
</evidence>
<evidence type="ECO:0000256" key="5">
    <source>
        <dbReference type="ARBA" id="ARBA00022679"/>
    </source>
</evidence>
<dbReference type="InterPro" id="IPR003661">
    <property type="entry name" value="HisK_dim/P_dom"/>
</dbReference>
<dbReference type="Pfam" id="PF00512">
    <property type="entry name" value="HisKA"/>
    <property type="match status" value="1"/>
</dbReference>
<dbReference type="InterPro" id="IPR003660">
    <property type="entry name" value="HAMP_dom"/>
</dbReference>
<dbReference type="InterPro" id="IPR050351">
    <property type="entry name" value="BphY/WalK/GraS-like"/>
</dbReference>
<dbReference type="InterPro" id="IPR000014">
    <property type="entry name" value="PAS"/>
</dbReference>
<evidence type="ECO:0000256" key="4">
    <source>
        <dbReference type="ARBA" id="ARBA00022553"/>
    </source>
</evidence>
<keyword evidence="10 13" id="KW-1133">Transmembrane helix</keyword>
<feature type="transmembrane region" description="Helical" evidence="13">
    <location>
        <begin position="143"/>
        <end position="169"/>
    </location>
</feature>
<evidence type="ECO:0000256" key="1">
    <source>
        <dbReference type="ARBA" id="ARBA00000085"/>
    </source>
</evidence>
<dbReference type="CDD" id="cd00075">
    <property type="entry name" value="HATPase"/>
    <property type="match status" value="1"/>
</dbReference>
<dbReference type="Proteomes" id="UP000253383">
    <property type="component" value="Unassembled WGS sequence"/>
</dbReference>
<dbReference type="GO" id="GO:0005524">
    <property type="term" value="F:ATP binding"/>
    <property type="evidence" value="ECO:0007669"/>
    <property type="project" value="UniProtKB-KW"/>
</dbReference>
<dbReference type="Gene3D" id="3.30.565.10">
    <property type="entry name" value="Histidine kinase-like ATPase, C-terminal domain"/>
    <property type="match status" value="1"/>
</dbReference>
<dbReference type="FunFam" id="3.30.565.10:FF:000006">
    <property type="entry name" value="Sensor histidine kinase WalK"/>
    <property type="match status" value="1"/>
</dbReference>
<dbReference type="CDD" id="cd00082">
    <property type="entry name" value="HisKA"/>
    <property type="match status" value="1"/>
</dbReference>
<sequence length="579" mass="64554">MTIKLKLSLALAFLFAVTMLLGGLGIYYLNQLADDARAILKDNYTSLQFVGSMQKALLTRNSDPNSIKTFDTSLRRQEANLTEEGEKELVEAVRVDFDQLKSGSRNDSLTATRIQQNLLQLGAINQQAMFRKNNVAEQTAKDALIWLVVMGTFSFLILFSFIINFPGYIANPLRELTRSIQEVASRNFEERLHFKSNDEFGDLARAFNSMAHKLDEYEHTKLADVLFEKKRIDTLIQLMDNGIIGLDEKKTIRFVNPVACRLLGVQEADLVGKYAPDAALTNDLLRNLLQNLVEPAKEPQVAGGLLKIVDEGKESYFNRQTHVVTLTRTGEDQPIAAGWVIVLENITAYQERDLAKTNFIATVSHELKTPISAIKMSLKLLDDQRVGALNEEQKQLVDHVRNDADRLLNITGELLNLAQVESGQIQLTIKAVDPSDLVQYATRALEVAAQQRQVRFEVSGFSDLPAIKADPDKATWVLVNLLSNAIRHSPEENVVHISAQQLGNQVEFVVRDYGPGLRPEHRARVFDRYFRAPGQNGSVSGTGLGLAISREFIQTMGGEIGLKDGIEPGAAFYFRLAIA</sequence>
<keyword evidence="9" id="KW-0067">ATP-binding</keyword>
<dbReference type="SUPFAM" id="SSF47384">
    <property type="entry name" value="Homodimeric domain of signal transducing histidine kinase"/>
    <property type="match status" value="1"/>
</dbReference>
<dbReference type="InterPro" id="IPR035965">
    <property type="entry name" value="PAS-like_dom_sf"/>
</dbReference>
<gene>
    <name evidence="17" type="ORF">DUE52_22875</name>
</gene>
<dbReference type="SMART" id="SM00304">
    <property type="entry name" value="HAMP"/>
    <property type="match status" value="1"/>
</dbReference>
<feature type="transmembrane region" description="Helical" evidence="13">
    <location>
        <begin position="7"/>
        <end position="29"/>
    </location>
</feature>
<organism evidence="17 18">
    <name type="scientific">Larkinella punicea</name>
    <dbReference type="NCBI Taxonomy" id="2315727"/>
    <lineage>
        <taxon>Bacteria</taxon>
        <taxon>Pseudomonadati</taxon>
        <taxon>Bacteroidota</taxon>
        <taxon>Cytophagia</taxon>
        <taxon>Cytophagales</taxon>
        <taxon>Spirosomataceae</taxon>
        <taxon>Larkinella</taxon>
    </lineage>
</organism>
<dbReference type="GO" id="GO:0030295">
    <property type="term" value="F:protein kinase activator activity"/>
    <property type="evidence" value="ECO:0007669"/>
    <property type="project" value="TreeGrafter"/>
</dbReference>
<keyword evidence="18" id="KW-1185">Reference proteome</keyword>
<keyword evidence="6 13" id="KW-0812">Transmembrane</keyword>
<dbReference type="GO" id="GO:0000155">
    <property type="term" value="F:phosphorelay sensor kinase activity"/>
    <property type="evidence" value="ECO:0007669"/>
    <property type="project" value="InterPro"/>
</dbReference>
<dbReference type="InterPro" id="IPR036097">
    <property type="entry name" value="HisK_dim/P_sf"/>
</dbReference>
<dbReference type="SMART" id="SM00388">
    <property type="entry name" value="HisKA"/>
    <property type="match status" value="1"/>
</dbReference>
<dbReference type="CDD" id="cd00130">
    <property type="entry name" value="PAS"/>
    <property type="match status" value="1"/>
</dbReference>
<evidence type="ECO:0000259" key="16">
    <source>
        <dbReference type="PROSITE" id="PS50885"/>
    </source>
</evidence>
<evidence type="ECO:0000256" key="11">
    <source>
        <dbReference type="ARBA" id="ARBA00023012"/>
    </source>
</evidence>
<dbReference type="PANTHER" id="PTHR42878:SF7">
    <property type="entry name" value="SENSOR HISTIDINE KINASE GLRK"/>
    <property type="match status" value="1"/>
</dbReference>
<dbReference type="EMBL" id="QOWE01000021">
    <property type="protein sequence ID" value="RCR67160.1"/>
    <property type="molecule type" value="Genomic_DNA"/>
</dbReference>
<dbReference type="PROSITE" id="PS50885">
    <property type="entry name" value="HAMP"/>
    <property type="match status" value="1"/>
</dbReference>
<dbReference type="AlphaFoldDB" id="A0A368JHL5"/>
<dbReference type="SUPFAM" id="SSF55785">
    <property type="entry name" value="PYP-like sensor domain (PAS domain)"/>
    <property type="match status" value="1"/>
</dbReference>
<comment type="catalytic activity">
    <reaction evidence="1">
        <text>ATP + protein L-histidine = ADP + protein N-phospho-L-histidine.</text>
        <dbReference type="EC" id="2.7.13.3"/>
    </reaction>
</comment>
<keyword evidence="5" id="KW-0808">Transferase</keyword>
<dbReference type="Pfam" id="PF02518">
    <property type="entry name" value="HATPase_c"/>
    <property type="match status" value="1"/>
</dbReference>
<evidence type="ECO:0000313" key="18">
    <source>
        <dbReference type="Proteomes" id="UP000253383"/>
    </source>
</evidence>
<dbReference type="SMART" id="SM00091">
    <property type="entry name" value="PAS"/>
    <property type="match status" value="1"/>
</dbReference>
<dbReference type="EC" id="2.7.13.3" evidence="3"/>
<keyword evidence="4" id="KW-0597">Phosphoprotein</keyword>
<dbReference type="Pfam" id="PF00989">
    <property type="entry name" value="PAS"/>
    <property type="match status" value="1"/>
</dbReference>
<dbReference type="RefSeq" id="WP_114408392.1">
    <property type="nucleotide sequence ID" value="NZ_QOWE01000021.1"/>
</dbReference>
<dbReference type="SUPFAM" id="SSF55874">
    <property type="entry name" value="ATPase domain of HSP90 chaperone/DNA topoisomerase II/histidine kinase"/>
    <property type="match status" value="1"/>
</dbReference>
<evidence type="ECO:0000256" key="8">
    <source>
        <dbReference type="ARBA" id="ARBA00022777"/>
    </source>
</evidence>
<dbReference type="InterPro" id="IPR005467">
    <property type="entry name" value="His_kinase_dom"/>
</dbReference>
<dbReference type="SMART" id="SM00387">
    <property type="entry name" value="HATPase_c"/>
    <property type="match status" value="1"/>
</dbReference>
<name>A0A368JHL5_9BACT</name>
<dbReference type="InterPro" id="IPR013767">
    <property type="entry name" value="PAS_fold"/>
</dbReference>
<evidence type="ECO:0000313" key="17">
    <source>
        <dbReference type="EMBL" id="RCR67160.1"/>
    </source>
</evidence>
<dbReference type="GO" id="GO:0000156">
    <property type="term" value="F:phosphorelay response regulator activity"/>
    <property type="evidence" value="ECO:0007669"/>
    <property type="project" value="TreeGrafter"/>
</dbReference>
<reference evidence="17 18" key="1">
    <citation type="submission" date="2018-07" db="EMBL/GenBank/DDBJ databases">
        <title>Genome analysis of Larkinella rosea.</title>
        <authorList>
            <person name="Zhou Z."/>
            <person name="Wang G."/>
        </authorList>
    </citation>
    <scope>NUCLEOTIDE SEQUENCE [LARGE SCALE GENOMIC DNA]</scope>
    <source>
        <strain evidence="18">zzj9</strain>
    </source>
</reference>